<reference evidence="2 3" key="1">
    <citation type="submission" date="2016-11" db="EMBL/GenBank/DDBJ databases">
        <title>The macronuclear genome of Stentor coeruleus: a giant cell with tiny introns.</title>
        <authorList>
            <person name="Slabodnick M."/>
            <person name="Ruby J.G."/>
            <person name="Reiff S.B."/>
            <person name="Swart E.C."/>
            <person name="Gosai S."/>
            <person name="Prabakaran S."/>
            <person name="Witkowska E."/>
            <person name="Larue G.E."/>
            <person name="Fisher S."/>
            <person name="Freeman R.M."/>
            <person name="Gunawardena J."/>
            <person name="Chu W."/>
            <person name="Stover N.A."/>
            <person name="Gregory B.D."/>
            <person name="Nowacki M."/>
            <person name="Derisi J."/>
            <person name="Roy S.W."/>
            <person name="Marshall W.F."/>
            <person name="Sood P."/>
        </authorList>
    </citation>
    <scope>NUCLEOTIDE SEQUENCE [LARGE SCALE GENOMIC DNA]</scope>
    <source>
        <strain evidence="2">WM001</strain>
    </source>
</reference>
<dbReference type="InterPro" id="IPR012340">
    <property type="entry name" value="NA-bd_OB-fold"/>
</dbReference>
<feature type="compositionally biased region" description="Basic and acidic residues" evidence="1">
    <location>
        <begin position="109"/>
        <end position="123"/>
    </location>
</feature>
<accession>A0A1R2CYN3</accession>
<evidence type="ECO:0008006" key="4">
    <source>
        <dbReference type="Google" id="ProtNLM"/>
    </source>
</evidence>
<dbReference type="SUPFAM" id="SSF50249">
    <property type="entry name" value="Nucleic acid-binding proteins"/>
    <property type="match status" value="1"/>
</dbReference>
<evidence type="ECO:0000313" key="3">
    <source>
        <dbReference type="Proteomes" id="UP000187209"/>
    </source>
</evidence>
<sequence>MQESTWSSSFSAPKILGTSNSPIFKFNLSKQSPKVSPGESPSCFAIRNCPIDSSKTRSHDFFFNSEVSLNELHKLANIITIEEEDDEQISCLKQAVASKSASQKPSKSPKLDSYKDKSNKNQAEEENQPEISKVRRELRFVPIKLPQVILQRPPVRPGNIKREKRGTFNSEAISYDRFSGSLKFYNLQKRFGFIKIDNEDFDAFICEDELLISGQHLRKFKDDVYKKLLVNFEFNIKKYINNEGVEKWKAVNIQILPIT</sequence>
<organism evidence="2 3">
    <name type="scientific">Stentor coeruleus</name>
    <dbReference type="NCBI Taxonomy" id="5963"/>
    <lineage>
        <taxon>Eukaryota</taxon>
        <taxon>Sar</taxon>
        <taxon>Alveolata</taxon>
        <taxon>Ciliophora</taxon>
        <taxon>Postciliodesmatophora</taxon>
        <taxon>Heterotrichea</taxon>
        <taxon>Heterotrichida</taxon>
        <taxon>Stentoridae</taxon>
        <taxon>Stentor</taxon>
    </lineage>
</organism>
<gene>
    <name evidence="2" type="ORF">SteCoe_2742</name>
</gene>
<dbReference type="AlphaFoldDB" id="A0A1R2CYN3"/>
<proteinExistence type="predicted"/>
<evidence type="ECO:0000313" key="2">
    <source>
        <dbReference type="EMBL" id="OMJ94112.1"/>
    </source>
</evidence>
<evidence type="ECO:0000256" key="1">
    <source>
        <dbReference type="SAM" id="MobiDB-lite"/>
    </source>
</evidence>
<feature type="compositionally biased region" description="Low complexity" evidence="1">
    <location>
        <begin position="98"/>
        <end position="108"/>
    </location>
</feature>
<feature type="region of interest" description="Disordered" evidence="1">
    <location>
        <begin position="98"/>
        <end position="131"/>
    </location>
</feature>
<protein>
    <recommendedName>
        <fullName evidence="4">CSD domain-containing protein</fullName>
    </recommendedName>
</protein>
<dbReference type="OrthoDB" id="422005at2759"/>
<dbReference type="EMBL" id="MPUH01000031">
    <property type="protein sequence ID" value="OMJ94112.1"/>
    <property type="molecule type" value="Genomic_DNA"/>
</dbReference>
<dbReference type="Proteomes" id="UP000187209">
    <property type="component" value="Unassembled WGS sequence"/>
</dbReference>
<name>A0A1R2CYN3_9CILI</name>
<comment type="caution">
    <text evidence="2">The sequence shown here is derived from an EMBL/GenBank/DDBJ whole genome shotgun (WGS) entry which is preliminary data.</text>
</comment>
<keyword evidence="3" id="KW-1185">Reference proteome</keyword>